<reference evidence="1" key="2">
    <citation type="submission" date="2014-09" db="EMBL/GenBank/DDBJ databases">
        <authorList>
            <consortium name="NBRP consortium"/>
            <person name="Sawabe T."/>
            <person name="Meirelles P."/>
            <person name="Nakanishi M."/>
            <person name="Sayaka M."/>
            <person name="Hattori M."/>
            <person name="Ohkuma M."/>
        </authorList>
    </citation>
    <scope>NUCLEOTIDE SEQUENCE [LARGE SCALE GENOMIC DNA]</scope>
    <source>
        <strain evidence="1">JCM 19240</strain>
    </source>
</reference>
<reference evidence="1" key="1">
    <citation type="submission" date="2014-09" db="EMBL/GenBank/DDBJ databases">
        <title>Vibrio maritimus JCM 19240. (C210) whole genome shotgun sequence.</title>
        <authorList>
            <person name="Sawabe T."/>
            <person name="Meirelles P."/>
            <person name="Nakanishi M."/>
            <person name="Sayaka M."/>
            <person name="Hattori M."/>
            <person name="Ohkuma M."/>
        </authorList>
    </citation>
    <scope>NUCLEOTIDE SEQUENCE [LARGE SCALE GENOMIC DNA]</scope>
    <source>
        <strain evidence="1">JCM 19240</strain>
    </source>
</reference>
<sequence>MYWAVTEIFYLHRHRFSANIELNIAFGGFNQPGTKPVYCFDEPAMSPPNSVK</sequence>
<name>A0A090SW62_9VIBR</name>
<dbReference type="Proteomes" id="UP000029224">
    <property type="component" value="Unassembled WGS sequence"/>
</dbReference>
<evidence type="ECO:0000313" key="2">
    <source>
        <dbReference type="Proteomes" id="UP000029224"/>
    </source>
</evidence>
<proteinExistence type="predicted"/>
<keyword evidence="2" id="KW-1185">Reference proteome</keyword>
<gene>
    <name evidence="1" type="ORF">JCM19240_5367</name>
</gene>
<comment type="caution">
    <text evidence="1">The sequence shown here is derived from an EMBL/GenBank/DDBJ whole genome shotgun (WGS) entry which is preliminary data.</text>
</comment>
<accession>A0A090SW62</accession>
<dbReference type="AlphaFoldDB" id="A0A090SW62"/>
<protein>
    <submittedName>
        <fullName evidence="1">Uncharacterized protein</fullName>
    </submittedName>
</protein>
<evidence type="ECO:0000313" key="1">
    <source>
        <dbReference type="EMBL" id="GAL31936.1"/>
    </source>
</evidence>
<organism evidence="1 2">
    <name type="scientific">Vibrio maritimus</name>
    <dbReference type="NCBI Taxonomy" id="990268"/>
    <lineage>
        <taxon>Bacteria</taxon>
        <taxon>Pseudomonadati</taxon>
        <taxon>Pseudomonadota</taxon>
        <taxon>Gammaproteobacteria</taxon>
        <taxon>Vibrionales</taxon>
        <taxon>Vibrionaceae</taxon>
        <taxon>Vibrio</taxon>
    </lineage>
</organism>
<dbReference type="EMBL" id="BBMT01000001">
    <property type="protein sequence ID" value="GAL31936.1"/>
    <property type="molecule type" value="Genomic_DNA"/>
</dbReference>